<keyword evidence="1" id="KW-0472">Membrane</keyword>
<organism evidence="2 3">
    <name type="scientific">Nocardiopsis codii</name>
    <dbReference type="NCBI Taxonomy" id="3065942"/>
    <lineage>
        <taxon>Bacteria</taxon>
        <taxon>Bacillati</taxon>
        <taxon>Actinomycetota</taxon>
        <taxon>Actinomycetes</taxon>
        <taxon>Streptosporangiales</taxon>
        <taxon>Nocardiopsidaceae</taxon>
        <taxon>Nocardiopsis</taxon>
    </lineage>
</organism>
<sequence>MIRGCLAQAFGIFVIGSLVLWVFGNPESVAGLFLSVVGLIGEGGDSIGRLVTALTPAIDGLL</sequence>
<accession>A0ABU7KIZ3</accession>
<reference evidence="2 3" key="1">
    <citation type="submission" date="2023-08" db="EMBL/GenBank/DDBJ databases">
        <authorList>
            <person name="Girao M."/>
            <person name="Carvalho M.F."/>
        </authorList>
    </citation>
    <scope>NUCLEOTIDE SEQUENCE [LARGE SCALE GENOMIC DNA]</scope>
    <source>
        <strain evidence="2 3">CT-R113</strain>
    </source>
</reference>
<feature type="transmembrane region" description="Helical" evidence="1">
    <location>
        <begin position="6"/>
        <end position="24"/>
    </location>
</feature>
<name>A0ABU7KIZ3_9ACTN</name>
<gene>
    <name evidence="2" type="ORF">Q8791_30505</name>
</gene>
<evidence type="ECO:0000313" key="3">
    <source>
        <dbReference type="Proteomes" id="UP001356095"/>
    </source>
</evidence>
<evidence type="ECO:0000256" key="1">
    <source>
        <dbReference type="SAM" id="Phobius"/>
    </source>
</evidence>
<keyword evidence="1" id="KW-1133">Transmembrane helix</keyword>
<keyword evidence="1" id="KW-0812">Transmembrane</keyword>
<dbReference type="RefSeq" id="WP_330095319.1">
    <property type="nucleotide sequence ID" value="NZ_JAUZMY010000054.1"/>
</dbReference>
<proteinExistence type="predicted"/>
<evidence type="ECO:0000313" key="2">
    <source>
        <dbReference type="EMBL" id="MEE2041562.1"/>
    </source>
</evidence>
<protein>
    <submittedName>
        <fullName evidence="2">Uncharacterized protein</fullName>
    </submittedName>
</protein>
<keyword evidence="3" id="KW-1185">Reference proteome</keyword>
<dbReference type="EMBL" id="JAUZMY010000054">
    <property type="protein sequence ID" value="MEE2041562.1"/>
    <property type="molecule type" value="Genomic_DNA"/>
</dbReference>
<comment type="caution">
    <text evidence="2">The sequence shown here is derived from an EMBL/GenBank/DDBJ whole genome shotgun (WGS) entry which is preliminary data.</text>
</comment>
<dbReference type="Proteomes" id="UP001356095">
    <property type="component" value="Unassembled WGS sequence"/>
</dbReference>